<dbReference type="HAMAP" id="MF_00376">
    <property type="entry name" value="Dephospho_CoA_kinase"/>
    <property type="match status" value="1"/>
</dbReference>
<keyword evidence="5" id="KW-0963">Cytoplasm</keyword>
<keyword evidence="4 5" id="KW-0173">Coenzyme A biosynthesis</keyword>
<name>A0A2N5GJP2_9BACI</name>
<dbReference type="GO" id="GO:0004140">
    <property type="term" value="F:dephospho-CoA kinase activity"/>
    <property type="evidence" value="ECO:0007669"/>
    <property type="project" value="UniProtKB-UniRule"/>
</dbReference>
<comment type="caution">
    <text evidence="7">The sequence shown here is derived from an EMBL/GenBank/DDBJ whole genome shotgun (WGS) entry which is preliminary data.</text>
</comment>
<dbReference type="SUPFAM" id="SSF52540">
    <property type="entry name" value="P-loop containing nucleoside triphosphate hydrolases"/>
    <property type="match status" value="1"/>
</dbReference>
<evidence type="ECO:0000313" key="9">
    <source>
        <dbReference type="Proteomes" id="UP000234951"/>
    </source>
</evidence>
<evidence type="ECO:0000313" key="8">
    <source>
        <dbReference type="EMBL" id="PLR93879.1"/>
    </source>
</evidence>
<accession>A0A2N5GJP2</accession>
<organism evidence="7 9">
    <name type="scientific">Bacillus canaveralius</name>
    <dbReference type="NCBI Taxonomy" id="1403243"/>
    <lineage>
        <taxon>Bacteria</taxon>
        <taxon>Bacillati</taxon>
        <taxon>Bacillota</taxon>
        <taxon>Bacilli</taxon>
        <taxon>Bacillales</taxon>
        <taxon>Bacillaceae</taxon>
        <taxon>Bacillus</taxon>
    </lineage>
</organism>
<evidence type="ECO:0000256" key="6">
    <source>
        <dbReference type="NCBIfam" id="TIGR00152"/>
    </source>
</evidence>
<comment type="subcellular location">
    <subcellularLocation>
        <location evidence="5">Cytoplasm</location>
    </subcellularLocation>
</comment>
<reference evidence="7 9" key="1">
    <citation type="submission" date="2017-11" db="EMBL/GenBank/DDBJ databases">
        <title>Comparitive Functional Genomics of Dry Heat Resistant strains isolated from the Viking Spacecraft.</title>
        <authorList>
            <person name="Seuylemezian A."/>
            <person name="Cooper K."/>
            <person name="Vaishampayan P."/>
        </authorList>
    </citation>
    <scope>NUCLEOTIDE SEQUENCE [LARGE SCALE GENOMIC DNA]</scope>
    <source>
        <strain evidence="7 9">M4.6</strain>
    </source>
</reference>
<evidence type="ECO:0000256" key="2">
    <source>
        <dbReference type="ARBA" id="ARBA00022741"/>
    </source>
</evidence>
<keyword evidence="3 5" id="KW-0067">ATP-binding</keyword>
<dbReference type="PROSITE" id="PS51219">
    <property type="entry name" value="DPCK"/>
    <property type="match status" value="1"/>
</dbReference>
<dbReference type="CDD" id="cd02022">
    <property type="entry name" value="DPCK"/>
    <property type="match status" value="1"/>
</dbReference>
<evidence type="ECO:0000256" key="1">
    <source>
        <dbReference type="ARBA" id="ARBA00009018"/>
    </source>
</evidence>
<dbReference type="FunFam" id="3.40.50.300:FF:000485">
    <property type="entry name" value="Dephospho-CoA kinase CAB5"/>
    <property type="match status" value="1"/>
</dbReference>
<dbReference type="EC" id="2.7.1.24" evidence="5 6"/>
<comment type="catalytic activity">
    <reaction evidence="5">
        <text>3'-dephospho-CoA + ATP = ADP + CoA + H(+)</text>
        <dbReference type="Rhea" id="RHEA:18245"/>
        <dbReference type="ChEBI" id="CHEBI:15378"/>
        <dbReference type="ChEBI" id="CHEBI:30616"/>
        <dbReference type="ChEBI" id="CHEBI:57287"/>
        <dbReference type="ChEBI" id="CHEBI:57328"/>
        <dbReference type="ChEBI" id="CHEBI:456216"/>
        <dbReference type="EC" id="2.7.1.24"/>
    </reaction>
</comment>
<evidence type="ECO:0000256" key="4">
    <source>
        <dbReference type="ARBA" id="ARBA00022993"/>
    </source>
</evidence>
<evidence type="ECO:0000313" key="10">
    <source>
        <dbReference type="Proteomes" id="UP000235114"/>
    </source>
</evidence>
<dbReference type="GO" id="GO:0015937">
    <property type="term" value="P:coenzyme A biosynthetic process"/>
    <property type="evidence" value="ECO:0007669"/>
    <property type="project" value="UniProtKB-UniRule"/>
</dbReference>
<dbReference type="InterPro" id="IPR001977">
    <property type="entry name" value="Depp_CoAkinase"/>
</dbReference>
<evidence type="ECO:0000256" key="3">
    <source>
        <dbReference type="ARBA" id="ARBA00022840"/>
    </source>
</evidence>
<dbReference type="NCBIfam" id="TIGR00152">
    <property type="entry name" value="dephospho-CoA kinase"/>
    <property type="match status" value="1"/>
</dbReference>
<gene>
    <name evidence="5" type="primary">coaE</name>
    <name evidence="7" type="ORF">CU635_14860</name>
    <name evidence="8" type="ORF">CVD25_16900</name>
</gene>
<protein>
    <recommendedName>
        <fullName evidence="5 6">Dephospho-CoA kinase</fullName>
        <ecNumber evidence="5 6">2.7.1.24</ecNumber>
    </recommendedName>
    <alternativeName>
        <fullName evidence="5">Dephosphocoenzyme A kinase</fullName>
    </alternativeName>
</protein>
<dbReference type="EMBL" id="PGVD01000051">
    <property type="protein sequence ID" value="PLR93879.1"/>
    <property type="molecule type" value="Genomic_DNA"/>
</dbReference>
<keyword evidence="5 7" id="KW-0418">Kinase</keyword>
<dbReference type="InterPro" id="IPR027417">
    <property type="entry name" value="P-loop_NTPase"/>
</dbReference>
<evidence type="ECO:0000313" key="7">
    <source>
        <dbReference type="EMBL" id="PLR81495.1"/>
    </source>
</evidence>
<dbReference type="GO" id="GO:0005737">
    <property type="term" value="C:cytoplasm"/>
    <property type="evidence" value="ECO:0007669"/>
    <property type="project" value="UniProtKB-SubCell"/>
</dbReference>
<feature type="binding site" evidence="5">
    <location>
        <begin position="12"/>
        <end position="17"/>
    </location>
    <ligand>
        <name>ATP</name>
        <dbReference type="ChEBI" id="CHEBI:30616"/>
    </ligand>
</feature>
<comment type="pathway">
    <text evidence="5">Cofactor biosynthesis; coenzyme A biosynthesis; CoA from (R)-pantothenate: step 5/5.</text>
</comment>
<dbReference type="EMBL" id="PGVA01000034">
    <property type="protein sequence ID" value="PLR81495.1"/>
    <property type="molecule type" value="Genomic_DNA"/>
</dbReference>
<keyword evidence="2 5" id="KW-0547">Nucleotide-binding</keyword>
<reference evidence="8 10" key="2">
    <citation type="submission" date="2017-12" db="EMBL/GenBank/DDBJ databases">
        <title>Comparative Functional Genomics of Dry Heat Resistant strains isolated from the Viking Spacecraft.</title>
        <authorList>
            <person name="Seuylemezian A."/>
            <person name="Cooper K."/>
            <person name="Vaishampayan P."/>
        </authorList>
    </citation>
    <scope>NUCLEOTIDE SEQUENCE [LARGE SCALE GENOMIC DNA]</scope>
    <source>
        <strain evidence="8 10">ATCC 29669</strain>
    </source>
</reference>
<dbReference type="OrthoDB" id="9812943at2"/>
<dbReference type="UniPathway" id="UPA00241">
    <property type="reaction ID" value="UER00356"/>
</dbReference>
<dbReference type="Gene3D" id="3.40.50.300">
    <property type="entry name" value="P-loop containing nucleotide triphosphate hydrolases"/>
    <property type="match status" value="1"/>
</dbReference>
<keyword evidence="5" id="KW-0808">Transferase</keyword>
<comment type="similarity">
    <text evidence="1 5">Belongs to the CoaE family.</text>
</comment>
<comment type="function">
    <text evidence="5">Catalyzes the phosphorylation of the 3'-hydroxyl group of dephosphocoenzyme A to form coenzyme A.</text>
</comment>
<dbReference type="PANTHER" id="PTHR10695">
    <property type="entry name" value="DEPHOSPHO-COA KINASE-RELATED"/>
    <property type="match status" value="1"/>
</dbReference>
<dbReference type="Pfam" id="PF01121">
    <property type="entry name" value="CoaE"/>
    <property type="match status" value="1"/>
</dbReference>
<dbReference type="Proteomes" id="UP000234951">
    <property type="component" value="Unassembled WGS sequence"/>
</dbReference>
<sequence>MALVAGLTGGIASGKSTVANMLKEMGLTVIDADAEARAAVKRGERAHQEIVDYFGADILAADLEINRSKLGEIIFNDEEKRLVLNRIVHPAVRERMALKRETALENGEQLIVMDIPLLLESKLTSIVDKVLLVYTDPDVQLARLMNRNSFSEQEALARINAQMPLKEKVKLADAVINNNGTIEETRKQLMQILKSWGFKK</sequence>
<proteinExistence type="inferred from homology"/>
<keyword evidence="10" id="KW-1185">Reference proteome</keyword>
<dbReference type="Proteomes" id="UP000235114">
    <property type="component" value="Unassembled WGS sequence"/>
</dbReference>
<dbReference type="GO" id="GO:0005524">
    <property type="term" value="F:ATP binding"/>
    <property type="evidence" value="ECO:0007669"/>
    <property type="project" value="UniProtKB-UniRule"/>
</dbReference>
<evidence type="ECO:0000256" key="5">
    <source>
        <dbReference type="HAMAP-Rule" id="MF_00376"/>
    </source>
</evidence>
<dbReference type="RefSeq" id="WP_101578164.1">
    <property type="nucleotide sequence ID" value="NZ_PGVA01000034.1"/>
</dbReference>
<dbReference type="AlphaFoldDB" id="A0A2N5GJP2"/>
<dbReference type="PANTHER" id="PTHR10695:SF46">
    <property type="entry name" value="BIFUNCTIONAL COENZYME A SYNTHASE-RELATED"/>
    <property type="match status" value="1"/>
</dbReference>